<reference evidence="3 4" key="1">
    <citation type="submission" date="2019-10" db="EMBL/GenBank/DDBJ databases">
        <title>Pseudoalteromonas rubra S4059.</title>
        <authorList>
            <person name="Paulsen S."/>
            <person name="Wang X."/>
        </authorList>
    </citation>
    <scope>NUCLEOTIDE SEQUENCE [LARGE SCALE GENOMIC DNA]</scope>
    <source>
        <strain evidence="3 4">S4059</strain>
    </source>
</reference>
<dbReference type="PANTHER" id="PTHR19384:SF84">
    <property type="entry name" value="METHIONINE SYNTHASE REDUCTASE"/>
    <property type="match status" value="1"/>
</dbReference>
<protein>
    <submittedName>
        <fullName evidence="3">Flavodoxin</fullName>
    </submittedName>
</protein>
<dbReference type="EMBL" id="CP045429">
    <property type="protein sequence ID" value="QPB84143.1"/>
    <property type="molecule type" value="Genomic_DNA"/>
</dbReference>
<evidence type="ECO:0000313" key="3">
    <source>
        <dbReference type="EMBL" id="QPB84143.1"/>
    </source>
</evidence>
<dbReference type="PANTHER" id="PTHR19384">
    <property type="entry name" value="NITRIC OXIDE SYNTHASE-RELATED"/>
    <property type="match status" value="1"/>
</dbReference>
<sequence length="149" mass="16128">MASITLFVGSVFGNAENLASEVKNDIEQQGHSAVIAEAPTLEHVNSADNLLFISSTTGQGDIPENLLPLVLQMQMQSQFPMLTGKTVGVVALGDSSYGDTFCGAGRQIDVLVQELNATVTEPRLDVDACEHFEPYEAVAPWLQKWLQHL</sequence>
<dbReference type="AlphaFoldDB" id="A0A5S3UPP7"/>
<gene>
    <name evidence="3" type="ORF">CWC22_014560</name>
</gene>
<dbReference type="GO" id="GO:0030586">
    <property type="term" value="F:[methionine synthase] reductase (NADPH) activity"/>
    <property type="evidence" value="ECO:0007669"/>
    <property type="project" value="TreeGrafter"/>
</dbReference>
<name>A0A5S3UPP7_9GAMM</name>
<evidence type="ECO:0000313" key="4">
    <source>
        <dbReference type="Proteomes" id="UP000305729"/>
    </source>
</evidence>
<dbReference type="GO" id="GO:0050660">
    <property type="term" value="F:flavin adenine dinucleotide binding"/>
    <property type="evidence" value="ECO:0007669"/>
    <property type="project" value="TreeGrafter"/>
</dbReference>
<evidence type="ECO:0000256" key="1">
    <source>
        <dbReference type="ARBA" id="ARBA00022630"/>
    </source>
</evidence>
<dbReference type="Gene3D" id="3.40.50.360">
    <property type="match status" value="1"/>
</dbReference>
<dbReference type="RefSeq" id="WP_138539765.1">
    <property type="nucleotide sequence ID" value="NZ_CP045429.1"/>
</dbReference>
<dbReference type="GO" id="GO:0010181">
    <property type="term" value="F:FMN binding"/>
    <property type="evidence" value="ECO:0007669"/>
    <property type="project" value="InterPro"/>
</dbReference>
<dbReference type="Proteomes" id="UP000305729">
    <property type="component" value="Chromosome 1"/>
</dbReference>
<dbReference type="Pfam" id="PF00258">
    <property type="entry name" value="Flavodoxin_1"/>
    <property type="match status" value="1"/>
</dbReference>
<dbReference type="STRING" id="43658.AT705_07270"/>
<dbReference type="PROSITE" id="PS50902">
    <property type="entry name" value="FLAVODOXIN_LIKE"/>
    <property type="match status" value="1"/>
</dbReference>
<dbReference type="SUPFAM" id="SSF52218">
    <property type="entry name" value="Flavoproteins"/>
    <property type="match status" value="1"/>
</dbReference>
<dbReference type="GO" id="GO:0050667">
    <property type="term" value="P:homocysteine metabolic process"/>
    <property type="evidence" value="ECO:0007669"/>
    <property type="project" value="TreeGrafter"/>
</dbReference>
<dbReference type="GO" id="GO:0005829">
    <property type="term" value="C:cytosol"/>
    <property type="evidence" value="ECO:0007669"/>
    <property type="project" value="TreeGrafter"/>
</dbReference>
<proteinExistence type="predicted"/>
<keyword evidence="1" id="KW-0285">Flavoprotein</keyword>
<organism evidence="3 4">
    <name type="scientific">Pseudoalteromonas rubra</name>
    <dbReference type="NCBI Taxonomy" id="43658"/>
    <lineage>
        <taxon>Bacteria</taxon>
        <taxon>Pseudomonadati</taxon>
        <taxon>Pseudomonadota</taxon>
        <taxon>Gammaproteobacteria</taxon>
        <taxon>Alteromonadales</taxon>
        <taxon>Pseudoalteromonadaceae</taxon>
        <taxon>Pseudoalteromonas</taxon>
    </lineage>
</organism>
<dbReference type="InterPro" id="IPR008254">
    <property type="entry name" value="Flavodoxin/NO_synth"/>
</dbReference>
<accession>A0A5S3UPP7</accession>
<keyword evidence="2" id="KW-0288">FMN</keyword>
<evidence type="ECO:0000256" key="2">
    <source>
        <dbReference type="ARBA" id="ARBA00022643"/>
    </source>
</evidence>
<dbReference type="GO" id="GO:0009086">
    <property type="term" value="P:methionine biosynthetic process"/>
    <property type="evidence" value="ECO:0007669"/>
    <property type="project" value="TreeGrafter"/>
</dbReference>
<dbReference type="InterPro" id="IPR029039">
    <property type="entry name" value="Flavoprotein-like_sf"/>
</dbReference>